<dbReference type="EMBL" id="JAQAGZ010000013">
    <property type="protein sequence ID" value="MCZ8514723.1"/>
    <property type="molecule type" value="Genomic_DNA"/>
</dbReference>
<evidence type="ECO:0000313" key="2">
    <source>
        <dbReference type="Proteomes" id="UP001527882"/>
    </source>
</evidence>
<protein>
    <submittedName>
        <fullName evidence="1">Cold-inducible protein YdjO-related protein</fullName>
    </submittedName>
</protein>
<sequence>MYFTKRSKEPTPVAHTSVWMCCEEACSGWMREDYSFAKKPTCPLCSSMMEKKMKMIPVL</sequence>
<comment type="caution">
    <text evidence="1">The sequence shown here is derived from an EMBL/GenBank/DDBJ whole genome shotgun (WGS) entry which is preliminary data.</text>
</comment>
<dbReference type="Pfam" id="PF14169">
    <property type="entry name" value="YdjO"/>
    <property type="match status" value="1"/>
</dbReference>
<name>A0ABT4QD39_9BACL</name>
<accession>A0ABT4QD39</accession>
<dbReference type="RefSeq" id="WP_269883245.1">
    <property type="nucleotide sequence ID" value="NZ_JAQAGZ010000013.1"/>
</dbReference>
<reference evidence="1 2" key="1">
    <citation type="submission" date="2022-12" db="EMBL/GenBank/DDBJ databases">
        <title>Draft genome sequence of Paenibacillus sp. dW9.</title>
        <authorList>
            <person name="Choi E.-W."/>
            <person name="Kim D.-U."/>
        </authorList>
    </citation>
    <scope>NUCLEOTIDE SEQUENCE [LARGE SCALE GENOMIC DNA]</scope>
    <source>
        <strain evidence="2">dW9</strain>
    </source>
</reference>
<dbReference type="InterPro" id="IPR025916">
    <property type="entry name" value="YdjO"/>
</dbReference>
<gene>
    <name evidence="1" type="ORF">O9H85_20290</name>
</gene>
<evidence type="ECO:0000313" key="1">
    <source>
        <dbReference type="EMBL" id="MCZ8514723.1"/>
    </source>
</evidence>
<proteinExistence type="predicted"/>
<dbReference type="Proteomes" id="UP001527882">
    <property type="component" value="Unassembled WGS sequence"/>
</dbReference>
<organism evidence="1 2">
    <name type="scientific">Paenibacillus gyeongsangnamensis</name>
    <dbReference type="NCBI Taxonomy" id="3388067"/>
    <lineage>
        <taxon>Bacteria</taxon>
        <taxon>Bacillati</taxon>
        <taxon>Bacillota</taxon>
        <taxon>Bacilli</taxon>
        <taxon>Bacillales</taxon>
        <taxon>Paenibacillaceae</taxon>
        <taxon>Paenibacillus</taxon>
    </lineage>
</organism>
<keyword evidence="2" id="KW-1185">Reference proteome</keyword>